<dbReference type="AlphaFoldDB" id="A0A0D8L388"/>
<dbReference type="Gene3D" id="1.20.1530.20">
    <property type="match status" value="1"/>
</dbReference>
<evidence type="ECO:0000256" key="3">
    <source>
        <dbReference type="ARBA" id="ARBA00022448"/>
    </source>
</evidence>
<comment type="similarity">
    <text evidence="2">Belongs to the auxin efflux carrier (TC 2.A.69) family.</text>
</comment>
<feature type="transmembrane region" description="Helical" evidence="8">
    <location>
        <begin position="292"/>
        <end position="310"/>
    </location>
</feature>
<sequence length="313" mass="34396">MLHDYLNVMVLFLVVGLGCLLARNKWLDKSSNSLFTKLLINIALPSTLILSINSDFTRREFLALVPDIILPVMVILSLMILSFITAKIIQIEKKDIGLFIGLCSMSSTIFFGIPITLAVYGSHGLPYALMTYASQTVIYWTLGLYLLEKDSFEKSGGTSIFRVVVKEIINMPLMAFFVGITILLMGIPIPQVINEFLSTLGGMTSALAMLVVGAIIYLSGLKKITITKGLIFVVIFRFIIAPVMVVLLGKLFAIDNNMIKITSLICSLPIPNTTVILAEKYKVNTVFATESLSASIAAYLVFLPVILFVIHSV</sequence>
<dbReference type="InterPro" id="IPR038770">
    <property type="entry name" value="Na+/solute_symporter_sf"/>
</dbReference>
<dbReference type="PANTHER" id="PTHR36838">
    <property type="entry name" value="AUXIN EFFLUX CARRIER FAMILY PROTEIN"/>
    <property type="match status" value="1"/>
</dbReference>
<evidence type="ECO:0000256" key="2">
    <source>
        <dbReference type="ARBA" id="ARBA00010145"/>
    </source>
</evidence>
<protein>
    <recommendedName>
        <fullName evidence="11">AEC family transporter</fullName>
    </recommendedName>
</protein>
<gene>
    <name evidence="9" type="ORF">UA45_19980</name>
</gene>
<keyword evidence="4" id="KW-1003">Cell membrane</keyword>
<feature type="transmembrane region" description="Helical" evidence="8">
    <location>
        <begin position="34"/>
        <end position="52"/>
    </location>
</feature>
<dbReference type="GO" id="GO:0055085">
    <property type="term" value="P:transmembrane transport"/>
    <property type="evidence" value="ECO:0007669"/>
    <property type="project" value="InterPro"/>
</dbReference>
<dbReference type="EMBL" id="JZSH01000390">
    <property type="protein sequence ID" value="KJF76174.1"/>
    <property type="molecule type" value="Genomic_DNA"/>
</dbReference>
<keyword evidence="5 8" id="KW-0812">Transmembrane</keyword>
<keyword evidence="3" id="KW-0813">Transport</keyword>
<keyword evidence="6 8" id="KW-1133">Transmembrane helix</keyword>
<dbReference type="RefSeq" id="WP_045139163.1">
    <property type="nucleotide sequence ID" value="NZ_JAKMWH010000003.1"/>
</dbReference>
<organism evidence="9 10">
    <name type="scientific">Morganella morganii</name>
    <name type="common">Proteus morganii</name>
    <dbReference type="NCBI Taxonomy" id="582"/>
    <lineage>
        <taxon>Bacteria</taxon>
        <taxon>Pseudomonadati</taxon>
        <taxon>Pseudomonadota</taxon>
        <taxon>Gammaproteobacteria</taxon>
        <taxon>Enterobacterales</taxon>
        <taxon>Morganellaceae</taxon>
        <taxon>Morganella</taxon>
    </lineage>
</organism>
<evidence type="ECO:0008006" key="11">
    <source>
        <dbReference type="Google" id="ProtNLM"/>
    </source>
</evidence>
<feature type="transmembrane region" description="Helical" evidence="8">
    <location>
        <begin position="127"/>
        <end position="147"/>
    </location>
</feature>
<feature type="transmembrane region" description="Helical" evidence="8">
    <location>
        <begin position="196"/>
        <end position="218"/>
    </location>
</feature>
<evidence type="ECO:0000256" key="1">
    <source>
        <dbReference type="ARBA" id="ARBA00004651"/>
    </source>
</evidence>
<evidence type="ECO:0000256" key="8">
    <source>
        <dbReference type="SAM" id="Phobius"/>
    </source>
</evidence>
<keyword evidence="7 8" id="KW-0472">Membrane</keyword>
<dbReference type="Pfam" id="PF03547">
    <property type="entry name" value="Mem_trans"/>
    <property type="match status" value="1"/>
</dbReference>
<accession>A0A0D8L388</accession>
<feature type="transmembrane region" description="Helical" evidence="8">
    <location>
        <begin position="6"/>
        <end position="22"/>
    </location>
</feature>
<comment type="caution">
    <text evidence="9">The sequence shown here is derived from an EMBL/GenBank/DDBJ whole genome shotgun (WGS) entry which is preliminary data.</text>
</comment>
<dbReference type="PANTHER" id="PTHR36838:SF1">
    <property type="entry name" value="SLR1864 PROTEIN"/>
    <property type="match status" value="1"/>
</dbReference>
<evidence type="ECO:0000256" key="6">
    <source>
        <dbReference type="ARBA" id="ARBA00022989"/>
    </source>
</evidence>
<proteinExistence type="inferred from homology"/>
<feature type="transmembrane region" description="Helical" evidence="8">
    <location>
        <begin position="64"/>
        <end position="84"/>
    </location>
</feature>
<evidence type="ECO:0000256" key="7">
    <source>
        <dbReference type="ARBA" id="ARBA00023136"/>
    </source>
</evidence>
<dbReference type="InterPro" id="IPR004776">
    <property type="entry name" value="Mem_transp_PIN-like"/>
</dbReference>
<evidence type="ECO:0000313" key="10">
    <source>
        <dbReference type="Proteomes" id="UP000032582"/>
    </source>
</evidence>
<evidence type="ECO:0000256" key="5">
    <source>
        <dbReference type="ARBA" id="ARBA00022692"/>
    </source>
</evidence>
<name>A0A0D8L388_MORMO</name>
<feature type="transmembrane region" description="Helical" evidence="8">
    <location>
        <begin position="230"/>
        <end position="254"/>
    </location>
</feature>
<feature type="transmembrane region" description="Helical" evidence="8">
    <location>
        <begin position="168"/>
        <end position="190"/>
    </location>
</feature>
<dbReference type="GO" id="GO:0005886">
    <property type="term" value="C:plasma membrane"/>
    <property type="evidence" value="ECO:0007669"/>
    <property type="project" value="UniProtKB-SubCell"/>
</dbReference>
<dbReference type="PATRIC" id="fig|582.24.peg.6365"/>
<evidence type="ECO:0000256" key="4">
    <source>
        <dbReference type="ARBA" id="ARBA00022475"/>
    </source>
</evidence>
<feature type="transmembrane region" description="Helical" evidence="8">
    <location>
        <begin position="96"/>
        <end position="121"/>
    </location>
</feature>
<dbReference type="Proteomes" id="UP000032582">
    <property type="component" value="Unassembled WGS sequence"/>
</dbReference>
<evidence type="ECO:0000313" key="9">
    <source>
        <dbReference type="EMBL" id="KJF76174.1"/>
    </source>
</evidence>
<comment type="subcellular location">
    <subcellularLocation>
        <location evidence="1">Cell membrane</location>
        <topology evidence="1">Multi-pass membrane protein</topology>
    </subcellularLocation>
</comment>
<reference evidence="9 10" key="1">
    <citation type="submission" date="2015-02" db="EMBL/GenBank/DDBJ databases">
        <title>Whole genome shotgun sequencing of cultured foodborne pathogen.</title>
        <authorList>
            <person name="Timme R."/>
            <person name="Allard M.W."/>
            <person name="Strain E."/>
            <person name="Evans P.S."/>
            <person name="Brown E."/>
        </authorList>
    </citation>
    <scope>NUCLEOTIDE SEQUENCE [LARGE SCALE GENOMIC DNA]</scope>
    <source>
        <strain evidence="9 10">GCSL-TSO-24</strain>
    </source>
</reference>